<keyword evidence="2" id="KW-1185">Reference proteome</keyword>
<evidence type="ECO:0000313" key="2">
    <source>
        <dbReference type="Proteomes" id="UP000275356"/>
    </source>
</evidence>
<dbReference type="AlphaFoldDB" id="A0A3N2D8F0"/>
<evidence type="ECO:0000313" key="1">
    <source>
        <dbReference type="EMBL" id="ROR95982.1"/>
    </source>
</evidence>
<comment type="caution">
    <text evidence="1">The sequence shown here is derived from an EMBL/GenBank/DDBJ whole genome shotgun (WGS) entry which is preliminary data.</text>
</comment>
<dbReference type="RefSeq" id="WP_148059526.1">
    <property type="nucleotide sequence ID" value="NZ_CALFQU010000036.1"/>
</dbReference>
<reference evidence="1 2" key="1">
    <citation type="submission" date="2018-11" db="EMBL/GenBank/DDBJ databases">
        <title>Sequencing the genomes of 1000 actinobacteria strains.</title>
        <authorList>
            <person name="Klenk H.-P."/>
        </authorList>
    </citation>
    <scope>NUCLEOTIDE SEQUENCE [LARGE SCALE GENOMIC DNA]</scope>
    <source>
        <strain evidence="1 2">DSM 13521</strain>
    </source>
</reference>
<accession>A0A3N2D8F0</accession>
<protein>
    <submittedName>
        <fullName evidence="1">Uncharacterized protein</fullName>
    </submittedName>
</protein>
<proteinExistence type="predicted"/>
<name>A0A3N2D8F0_9MICO</name>
<dbReference type="Proteomes" id="UP000275356">
    <property type="component" value="Unassembled WGS sequence"/>
</dbReference>
<sequence length="102" mass="11081">MRPMKYLGATGKRWTGRDRALAEGLEEYEASLNPVGIPSWIARDPSRRFTVDENVDRAMAVYEEAQEGIRKSDVDTPGLILAVLEVSSEVTAPSTTSTAPAG</sequence>
<dbReference type="EMBL" id="RKHQ01000001">
    <property type="protein sequence ID" value="ROR95982.1"/>
    <property type="molecule type" value="Genomic_DNA"/>
</dbReference>
<gene>
    <name evidence="1" type="ORF">EDD28_0552</name>
</gene>
<dbReference type="OrthoDB" id="5148531at2"/>
<organism evidence="1 2">
    <name type="scientific">Salana multivorans</name>
    <dbReference type="NCBI Taxonomy" id="120377"/>
    <lineage>
        <taxon>Bacteria</taxon>
        <taxon>Bacillati</taxon>
        <taxon>Actinomycetota</taxon>
        <taxon>Actinomycetes</taxon>
        <taxon>Micrococcales</taxon>
        <taxon>Beutenbergiaceae</taxon>
        <taxon>Salana</taxon>
    </lineage>
</organism>